<dbReference type="GO" id="GO:0000981">
    <property type="term" value="F:DNA-binding transcription factor activity, RNA polymerase II-specific"/>
    <property type="evidence" value="ECO:0007669"/>
    <property type="project" value="InterPro"/>
</dbReference>
<keyword evidence="2" id="KW-0503">Monooxygenase</keyword>
<dbReference type="Pfam" id="PF00172">
    <property type="entry name" value="Zn_clus"/>
    <property type="match status" value="1"/>
</dbReference>
<name>A0A5K1JZJ4_9APHY</name>
<dbReference type="SUPFAM" id="SSF57701">
    <property type="entry name" value="Zn2/Cys6 DNA-binding domain"/>
    <property type="match status" value="1"/>
</dbReference>
<accession>A0A5K1JZJ4</accession>
<dbReference type="PROSITE" id="PS50048">
    <property type="entry name" value="ZN2_CY6_FUNGAL_2"/>
    <property type="match status" value="1"/>
</dbReference>
<dbReference type="AlphaFoldDB" id="A0A5K1JZJ4"/>
<organism evidence="2">
    <name type="scientific">Ganoderma boninense</name>
    <dbReference type="NCBI Taxonomy" id="34458"/>
    <lineage>
        <taxon>Eukaryota</taxon>
        <taxon>Fungi</taxon>
        <taxon>Dikarya</taxon>
        <taxon>Basidiomycota</taxon>
        <taxon>Agaricomycotina</taxon>
        <taxon>Agaricomycetes</taxon>
        <taxon>Polyporales</taxon>
        <taxon>Polyporaceae</taxon>
        <taxon>Ganoderma</taxon>
    </lineage>
</organism>
<evidence type="ECO:0000259" key="1">
    <source>
        <dbReference type="PROSITE" id="PS50048"/>
    </source>
</evidence>
<proteinExistence type="predicted"/>
<dbReference type="EMBL" id="LR726602">
    <property type="protein sequence ID" value="VWO97905.1"/>
    <property type="molecule type" value="Genomic_DNA"/>
</dbReference>
<protein>
    <submittedName>
        <fullName evidence="2">Cytochrome P450 monooxygenase AKT7 )</fullName>
        <ecNumber evidence="2">1.-.-.-</ecNumber>
    </submittedName>
</protein>
<dbReference type="CDD" id="cd00067">
    <property type="entry name" value="GAL4"/>
    <property type="match status" value="1"/>
</dbReference>
<dbReference type="GO" id="GO:0008270">
    <property type="term" value="F:zinc ion binding"/>
    <property type="evidence" value="ECO:0007669"/>
    <property type="project" value="InterPro"/>
</dbReference>
<feature type="domain" description="Zn(2)-C6 fungal-type" evidence="1">
    <location>
        <begin position="67"/>
        <end position="99"/>
    </location>
</feature>
<evidence type="ECO:0000313" key="2">
    <source>
        <dbReference type="EMBL" id="VWO97905.1"/>
    </source>
</evidence>
<sequence>MNPPHPNALKQEQAAPVLQQTPSGLLVGGRDESVPNTRIALPPLQVLLSNGSELPNESGLVSRPSNQCMNCRKAAKRCDQLEGRPCIRCLKLGLEGCMTAPASRAASALNSHWHGALPTRTLVHTRTTVIEERRRHWQEVTYDPVTGAAWSTFFTGPTEVRTTSTIVQTQISTPSGQLPAYHPPPLPPTATYLPPPTLHADVPGAAVTSWFPGRTVQTQTNWVPAIVPAAAAPQLAAVVGHPTAYNHPFVHAQAPRVLYLPPGAPHFHARLP</sequence>
<keyword evidence="2" id="KW-0560">Oxidoreductase</keyword>
<dbReference type="InterPro" id="IPR001138">
    <property type="entry name" value="Zn2Cys6_DnaBD"/>
</dbReference>
<dbReference type="EC" id="1.-.-.-" evidence="2"/>
<dbReference type="InterPro" id="IPR036864">
    <property type="entry name" value="Zn2-C6_fun-type_DNA-bd_sf"/>
</dbReference>
<gene>
    <name evidence="2" type="primary">V5XZS6</name>
</gene>
<reference evidence="2" key="1">
    <citation type="submission" date="2019-10" db="EMBL/GenBank/DDBJ databases">
        <authorList>
            <person name="Nor Muhammad N."/>
        </authorList>
    </citation>
    <scope>NUCLEOTIDE SEQUENCE</scope>
</reference>
<dbReference type="GO" id="GO:0004497">
    <property type="term" value="F:monooxygenase activity"/>
    <property type="evidence" value="ECO:0007669"/>
    <property type="project" value="UniProtKB-KW"/>
</dbReference>